<dbReference type="CDD" id="cd06445">
    <property type="entry name" value="ATase"/>
    <property type="match status" value="1"/>
</dbReference>
<comment type="function">
    <text evidence="2">Involved in the cellular defense against the biological effects of O6-methylguanine (O6-MeG) and O4-methylthymine (O4-MeT) in DNA. Repairs the methylated nucleobase in DNA by stoichiometrically transferring the methyl group to a cysteine residue in the enzyme. This is a suicide reaction: the enzyme is irreversibly inactivated.</text>
</comment>
<evidence type="ECO:0000256" key="10">
    <source>
        <dbReference type="ARBA" id="ARBA00049348"/>
    </source>
</evidence>
<dbReference type="SUPFAM" id="SSF46767">
    <property type="entry name" value="Methylated DNA-protein cysteine methyltransferase, C-terminal domain"/>
    <property type="match status" value="1"/>
</dbReference>
<dbReference type="Proteomes" id="UP000002593">
    <property type="component" value="Chromosome"/>
</dbReference>
<evidence type="ECO:0000256" key="1">
    <source>
        <dbReference type="ARBA" id="ARBA00001286"/>
    </source>
</evidence>
<dbReference type="GO" id="GO:0003908">
    <property type="term" value="F:methylated-DNA-[protein]-cysteine S-methyltransferase activity"/>
    <property type="evidence" value="ECO:0007669"/>
    <property type="project" value="UniProtKB-EC"/>
</dbReference>
<proteinExistence type="inferred from homology"/>
<keyword evidence="11" id="KW-0472">Membrane</keyword>
<evidence type="ECO:0000256" key="3">
    <source>
        <dbReference type="ARBA" id="ARBA00008711"/>
    </source>
</evidence>
<evidence type="ECO:0000313" key="14">
    <source>
        <dbReference type="Proteomes" id="UP000002593"/>
    </source>
</evidence>
<keyword evidence="7" id="KW-0808">Transferase</keyword>
<accession>A2BLU7</accession>
<keyword evidence="8" id="KW-0227">DNA damage</keyword>
<comment type="catalytic activity">
    <reaction evidence="1">
        <text>a 4-O-methyl-thymidine in DNA + L-cysteinyl-[protein] = a thymidine in DNA + S-methyl-L-cysteinyl-[protein]</text>
        <dbReference type="Rhea" id="RHEA:53428"/>
        <dbReference type="Rhea" id="RHEA-COMP:10131"/>
        <dbReference type="Rhea" id="RHEA-COMP:10132"/>
        <dbReference type="Rhea" id="RHEA-COMP:13555"/>
        <dbReference type="Rhea" id="RHEA-COMP:13556"/>
        <dbReference type="ChEBI" id="CHEBI:29950"/>
        <dbReference type="ChEBI" id="CHEBI:82612"/>
        <dbReference type="ChEBI" id="CHEBI:137386"/>
        <dbReference type="ChEBI" id="CHEBI:137387"/>
        <dbReference type="EC" id="2.1.1.63"/>
    </reaction>
</comment>
<keyword evidence="9" id="KW-0234">DNA repair</keyword>
<name>A2BLU7_HYPBU</name>
<dbReference type="HOGENOM" id="CLU_2067771_0_0_2"/>
<feature type="transmembrane region" description="Helical" evidence="11">
    <location>
        <begin position="12"/>
        <end position="31"/>
    </location>
</feature>
<dbReference type="NCBIfam" id="TIGR00589">
    <property type="entry name" value="ogt"/>
    <property type="match status" value="1"/>
</dbReference>
<evidence type="ECO:0000259" key="12">
    <source>
        <dbReference type="Pfam" id="PF01035"/>
    </source>
</evidence>
<evidence type="ECO:0000256" key="9">
    <source>
        <dbReference type="ARBA" id="ARBA00023204"/>
    </source>
</evidence>
<evidence type="ECO:0000313" key="13">
    <source>
        <dbReference type="EMBL" id="ABM80958.1"/>
    </source>
</evidence>
<feature type="domain" description="Methylated-DNA-[protein]-cysteine S-methyltransferase DNA binding" evidence="12">
    <location>
        <begin position="11"/>
        <end position="85"/>
    </location>
</feature>
<dbReference type="InterPro" id="IPR036388">
    <property type="entry name" value="WH-like_DNA-bd_sf"/>
</dbReference>
<evidence type="ECO:0000256" key="7">
    <source>
        <dbReference type="ARBA" id="ARBA00022679"/>
    </source>
</evidence>
<dbReference type="GeneID" id="4782544"/>
<keyword evidence="11" id="KW-0812">Transmembrane</keyword>
<dbReference type="GO" id="GO:0006281">
    <property type="term" value="P:DNA repair"/>
    <property type="evidence" value="ECO:0007669"/>
    <property type="project" value="UniProtKB-KW"/>
</dbReference>
<dbReference type="EC" id="2.1.1.63" evidence="4"/>
<keyword evidence="6 13" id="KW-0489">Methyltransferase</keyword>
<dbReference type="InterPro" id="IPR001497">
    <property type="entry name" value="MethylDNA_cys_MeTrfase_AS"/>
</dbReference>
<dbReference type="eggNOG" id="arCOG02724">
    <property type="taxonomic scope" value="Archaea"/>
</dbReference>
<comment type="similarity">
    <text evidence="3">Belongs to the MGMT family.</text>
</comment>
<protein>
    <recommendedName>
        <fullName evidence="5">Methylated-DNA--protein-cysteine methyltransferase</fullName>
        <ecNumber evidence="4">2.1.1.63</ecNumber>
    </recommendedName>
</protein>
<keyword evidence="14" id="KW-1185">Reference proteome</keyword>
<dbReference type="STRING" id="415426.Hbut_1117"/>
<dbReference type="Pfam" id="PF01035">
    <property type="entry name" value="DNA_binding_1"/>
    <property type="match status" value="1"/>
</dbReference>
<dbReference type="PANTHER" id="PTHR46460:SF1">
    <property type="entry name" value="METHYLATED-DNA--PROTEIN-CYSTEINE METHYLTRANSFERASE"/>
    <property type="match status" value="1"/>
</dbReference>
<dbReference type="AlphaFoldDB" id="A2BLU7"/>
<reference evidence="13 14" key="1">
    <citation type="journal article" date="2007" name="Archaea">
        <title>The genome of Hyperthermus butylicus: a sulfur-reducing, peptide fermenting, neutrophilic Crenarchaeote growing up to 108 degrees C.</title>
        <authorList>
            <person name="Brugger K."/>
            <person name="Chen L."/>
            <person name="Stark M."/>
            <person name="Zibat A."/>
            <person name="Redder P."/>
            <person name="Ruepp A."/>
            <person name="Awayez M."/>
            <person name="She Q."/>
            <person name="Garrett R.A."/>
            <person name="Klenk H.P."/>
        </authorList>
    </citation>
    <scope>NUCLEOTIDE SEQUENCE [LARGE SCALE GENOMIC DNA]</scope>
    <source>
        <strain evidence="14">DSM 5456 / JCM 9403 / PLM1-5</strain>
    </source>
</reference>
<dbReference type="RefSeq" id="WP_011822276.1">
    <property type="nucleotide sequence ID" value="NC_008818.1"/>
</dbReference>
<gene>
    <name evidence="13" type="ordered locus">Hbut_1117</name>
</gene>
<organism evidence="13 14">
    <name type="scientific">Hyperthermus butylicus (strain DSM 5456 / JCM 9403 / PLM1-5)</name>
    <dbReference type="NCBI Taxonomy" id="415426"/>
    <lineage>
        <taxon>Archaea</taxon>
        <taxon>Thermoproteota</taxon>
        <taxon>Thermoprotei</taxon>
        <taxon>Desulfurococcales</taxon>
        <taxon>Pyrodictiaceae</taxon>
        <taxon>Hyperthermus</taxon>
    </lineage>
</organism>
<evidence type="ECO:0000256" key="11">
    <source>
        <dbReference type="SAM" id="Phobius"/>
    </source>
</evidence>
<dbReference type="InterPro" id="IPR036217">
    <property type="entry name" value="MethylDNA_cys_MeTrfase_DNAb"/>
</dbReference>
<dbReference type="EnsemblBacteria" id="ABM80958">
    <property type="protein sequence ID" value="ABM80958"/>
    <property type="gene ID" value="Hbut_1117"/>
</dbReference>
<keyword evidence="11" id="KW-1133">Transmembrane helix</keyword>
<evidence type="ECO:0000256" key="5">
    <source>
        <dbReference type="ARBA" id="ARBA00015377"/>
    </source>
</evidence>
<evidence type="ECO:0000256" key="2">
    <source>
        <dbReference type="ARBA" id="ARBA00003317"/>
    </source>
</evidence>
<comment type="catalytic activity">
    <reaction evidence="10">
        <text>a 6-O-methyl-2'-deoxyguanosine in DNA + L-cysteinyl-[protein] = S-methyl-L-cysteinyl-[protein] + a 2'-deoxyguanosine in DNA</text>
        <dbReference type="Rhea" id="RHEA:24000"/>
        <dbReference type="Rhea" id="RHEA-COMP:10131"/>
        <dbReference type="Rhea" id="RHEA-COMP:10132"/>
        <dbReference type="Rhea" id="RHEA-COMP:11367"/>
        <dbReference type="Rhea" id="RHEA-COMP:11368"/>
        <dbReference type="ChEBI" id="CHEBI:29950"/>
        <dbReference type="ChEBI" id="CHEBI:82612"/>
        <dbReference type="ChEBI" id="CHEBI:85445"/>
        <dbReference type="ChEBI" id="CHEBI:85448"/>
        <dbReference type="EC" id="2.1.1.63"/>
    </reaction>
</comment>
<dbReference type="InterPro" id="IPR014048">
    <property type="entry name" value="MethylDNA_cys_MeTrfase_DNA-bd"/>
</dbReference>
<evidence type="ECO:0000256" key="8">
    <source>
        <dbReference type="ARBA" id="ARBA00022763"/>
    </source>
</evidence>
<evidence type="ECO:0000256" key="6">
    <source>
        <dbReference type="ARBA" id="ARBA00022603"/>
    </source>
</evidence>
<evidence type="ECO:0000256" key="4">
    <source>
        <dbReference type="ARBA" id="ARBA00011918"/>
    </source>
</evidence>
<dbReference type="PANTHER" id="PTHR46460">
    <property type="entry name" value="METHYLATED-DNA--PROTEIN-CYSTEINE METHYLTRANSFERASE"/>
    <property type="match status" value="1"/>
</dbReference>
<dbReference type="PROSITE" id="PS00374">
    <property type="entry name" value="MGMT"/>
    <property type="match status" value="1"/>
</dbReference>
<dbReference type="GO" id="GO:0032259">
    <property type="term" value="P:methylation"/>
    <property type="evidence" value="ECO:0007669"/>
    <property type="project" value="UniProtKB-KW"/>
</dbReference>
<dbReference type="Gene3D" id="1.10.10.10">
    <property type="entry name" value="Winged helix-like DNA-binding domain superfamily/Winged helix DNA-binding domain"/>
    <property type="match status" value="1"/>
</dbReference>
<dbReference type="KEGG" id="hbu:Hbut_1117"/>
<sequence>MSWKDPRSLRDIVYVLLSAVPLGYTVTYSVLARLAGTSPRAIGVFMRQNRDLIVVPCHRVVSVRGLGGYSRGLSFKEKLLRLEGALSSDGGVLRRITSVEDYWRVLEEQGYTCCSIDV</sequence>
<dbReference type="EMBL" id="CP000493">
    <property type="protein sequence ID" value="ABM80958.1"/>
    <property type="molecule type" value="Genomic_DNA"/>
</dbReference>